<proteinExistence type="evidence at transcript level"/>
<dbReference type="AlphaFoldDB" id="Q8CDU0"/>
<protein>
    <submittedName>
        <fullName evidence="1">Uncharacterized protein</fullName>
    </submittedName>
</protein>
<dbReference type="MGI" id="MGI:2443570">
    <property type="gene designation" value="4930412M03Rik"/>
</dbReference>
<evidence type="ECO:0000313" key="1">
    <source>
        <dbReference type="EMBL" id="BAC26529.1"/>
    </source>
</evidence>
<dbReference type="AGR" id="MGI:2443570"/>
<reference evidence="1" key="6">
    <citation type="journal article" date="2002" name="Nature">
        <title>Analysis of the mouse transcriptome based on functional annotation of 60,770 full-length cDNAs.</title>
        <authorList>
            <consortium name="The FANTOM Consortium and the RIKEN Genome Exploration Research Group Phase I and II Team"/>
        </authorList>
    </citation>
    <scope>NUCLEOTIDE SEQUENCE</scope>
    <source>
        <strain evidence="1">C57BL/6J</strain>
        <tissue evidence="1">Testis</tissue>
    </source>
</reference>
<name>Q8CDU0_MOUSE</name>
<dbReference type="EMBL" id="AK029606">
    <property type="protein sequence ID" value="BAC26529.1"/>
    <property type="molecule type" value="mRNA"/>
</dbReference>
<reference evidence="1" key="5">
    <citation type="submission" date="2001-07" db="EMBL/GenBank/DDBJ databases">
        <authorList>
            <person name="Adachi J."/>
            <person name="Aizawa K."/>
            <person name="Akimura T."/>
            <person name="Arakawa T."/>
            <person name="Bono H."/>
            <person name="Carninci P."/>
            <person name="Fukuda S."/>
            <person name="Furuno M."/>
            <person name="Hanagaki T."/>
            <person name="Hara A."/>
            <person name="Hashizume W."/>
            <person name="Hayashida K."/>
            <person name="Hayatsu N."/>
            <person name="Hiramoto K."/>
            <person name="Hiraoka T."/>
            <person name="Hirozane T."/>
            <person name="Hori F."/>
            <person name="Imotani K."/>
            <person name="Ishii Y."/>
            <person name="Itoh M."/>
            <person name="Kagawa I."/>
            <person name="Kasukawa T."/>
            <person name="Katoh H."/>
            <person name="Kawai J."/>
            <person name="Kojima Y."/>
            <person name="Kondo S."/>
            <person name="Konno H."/>
            <person name="Kouda M."/>
            <person name="Koya S."/>
            <person name="Kurihara C."/>
            <person name="Matsuyama T."/>
            <person name="Miyazaki A."/>
            <person name="Murata M."/>
            <person name="Nakamura M."/>
            <person name="Nishi K."/>
            <person name="Nomura K."/>
            <person name="Numazaki R."/>
            <person name="Ohno M."/>
            <person name="Ohsato N."/>
            <person name="Okazaki Y."/>
            <person name="Saito R."/>
            <person name="Saitoh H."/>
            <person name="Sakai C."/>
            <person name="Sakai K."/>
            <person name="Sakazume N."/>
            <person name="Sano H."/>
            <person name="Sasaki D."/>
            <person name="Shibata K."/>
            <person name="Shinagawa A."/>
            <person name="Shiraki T."/>
            <person name="Sogabe Y."/>
            <person name="Tagami M."/>
            <person name="Tagawa A."/>
            <person name="Takahashi F."/>
            <person name="Takaku-Akahira S."/>
            <person name="Takeda Y."/>
            <person name="Tanaka T."/>
            <person name="Tomaru A."/>
            <person name="Toya T."/>
            <person name="Yasunishi A."/>
            <person name="Muramatsu M."/>
            <person name="Hayashizaki Y."/>
        </authorList>
    </citation>
    <scope>NUCLEOTIDE SEQUENCE</scope>
    <source>
        <strain evidence="1">C57BL/6J</strain>
        <tissue evidence="1">Testis</tissue>
    </source>
</reference>
<gene>
    <name evidence="2" type="primary">4930412M03Rik</name>
</gene>
<reference evidence="1" key="1">
    <citation type="journal article" date="1999" name="Methods Enzymol.">
        <title>High-efficiency full-length cDNA cloning.</title>
        <authorList>
            <person name="Carninci P."/>
            <person name="Hayashizaki Y."/>
        </authorList>
    </citation>
    <scope>NUCLEOTIDE SEQUENCE</scope>
    <source>
        <strain evidence="1">C57BL/6J</strain>
        <tissue evidence="1">Testis</tissue>
    </source>
</reference>
<sequence>MLPFSSTSEALRLGHHVGLGLQKAIAGSALSFELRRHNSSCNCDYYSPFCSASVPTRLDTSKWQGYICVATTTLQQGLLSPYSTIDVLASWFVVIATVDCSVLLRQPRIPPDMTQTSPSDKIT</sequence>
<accession>Q8CDU0</accession>
<reference evidence="1" key="8">
    <citation type="journal article" date="2005" name="Science">
        <title>Antisense Transcription in the Mammalian Transcriptome.</title>
        <authorList>
            <consortium name="RIKEN Genome Exploration Research Group and Genome Science Group (Genome Network Project Core Group) and the FANTOM Consortium"/>
        </authorList>
    </citation>
    <scope>NUCLEOTIDE SEQUENCE</scope>
    <source>
        <strain evidence="1">C57BL/6J</strain>
        <tissue evidence="1">Testis</tissue>
    </source>
</reference>
<reference evidence="1" key="4">
    <citation type="journal article" date="2001" name="Nature">
        <title>Functional annotation of a full-length mouse cDNA collection.</title>
        <authorList>
            <consortium name="The RIKEN Genome Exploration Research Group Phase II Team and the FANTOM Consortium"/>
        </authorList>
    </citation>
    <scope>NUCLEOTIDE SEQUENCE</scope>
    <source>
        <strain evidence="1">C57BL/6J</strain>
        <tissue evidence="1">Testis</tissue>
    </source>
</reference>
<reference evidence="1" key="2">
    <citation type="journal article" date="2000" name="Genome Res.">
        <title>Normalization and subtraction of cap-trapper-selected cDNAs to prepare full-length cDNA libraries for rapid discovery of new genes.</title>
        <authorList>
            <person name="Carninci P."/>
            <person name="Shibata Y."/>
            <person name="Hayatsu N."/>
            <person name="Sugahara Y."/>
            <person name="Shibata K."/>
            <person name="Itoh M."/>
            <person name="Konno H."/>
            <person name="Okazaki Y."/>
            <person name="Muramatsu M."/>
            <person name="Hayashizaki Y."/>
        </authorList>
    </citation>
    <scope>NUCLEOTIDE SEQUENCE</scope>
    <source>
        <strain evidence="1">C57BL/6J</strain>
        <tissue evidence="1">Testis</tissue>
    </source>
</reference>
<evidence type="ECO:0000313" key="2">
    <source>
        <dbReference type="MGI" id="MGI:2443570"/>
    </source>
</evidence>
<reference evidence="1" key="7">
    <citation type="journal article" date="2005" name="Science">
        <title>The Transcriptional Landscape of the Mammalian Genome.</title>
        <authorList>
            <consortium name="The FANTOM Consortium"/>
            <consortium name="Riken Genome Exploration Research Group and Genome Science Group (Genome Network Project Core Group)"/>
        </authorList>
    </citation>
    <scope>NUCLEOTIDE SEQUENCE</scope>
    <source>
        <strain evidence="1">C57BL/6J</strain>
        <tissue evidence="1">Testis</tissue>
    </source>
</reference>
<organism evidence="1">
    <name type="scientific">Mus musculus</name>
    <name type="common">Mouse</name>
    <dbReference type="NCBI Taxonomy" id="10090"/>
    <lineage>
        <taxon>Eukaryota</taxon>
        <taxon>Metazoa</taxon>
        <taxon>Chordata</taxon>
        <taxon>Craniata</taxon>
        <taxon>Vertebrata</taxon>
        <taxon>Euteleostomi</taxon>
        <taxon>Mammalia</taxon>
        <taxon>Eutheria</taxon>
        <taxon>Euarchontoglires</taxon>
        <taxon>Glires</taxon>
        <taxon>Rodentia</taxon>
        <taxon>Myomorpha</taxon>
        <taxon>Muroidea</taxon>
        <taxon>Muridae</taxon>
        <taxon>Murinae</taxon>
        <taxon>Mus</taxon>
        <taxon>Mus</taxon>
    </lineage>
</organism>
<reference evidence="1" key="3">
    <citation type="journal article" date="2000" name="Genome Res.">
        <title>RIKEN integrated sequence analysis (RISA) system--384-format sequencing pipeline with 384 multicapillary sequencer.</title>
        <authorList>
            <person name="Shibata K."/>
            <person name="Itoh M."/>
            <person name="Aizawa K."/>
            <person name="Nagaoka S."/>
            <person name="Sasaki N."/>
            <person name="Carninci P."/>
            <person name="Konno H."/>
            <person name="Akiyama J."/>
            <person name="Nishi K."/>
            <person name="Kitsunai T."/>
            <person name="Tashiro H."/>
            <person name="Itoh M."/>
            <person name="Sumi N."/>
            <person name="Ishii Y."/>
            <person name="Nakamura S."/>
            <person name="Hazama M."/>
            <person name="Nishine T."/>
            <person name="Harada A."/>
            <person name="Yamamoto R."/>
            <person name="Matsumoto H."/>
            <person name="Sakaguchi S."/>
            <person name="Ikegami T."/>
            <person name="Kashiwagi K."/>
            <person name="Fujiwake S."/>
            <person name="Inoue K."/>
            <person name="Togawa Y."/>
            <person name="Izawa M."/>
            <person name="Ohara E."/>
            <person name="Watahiki M."/>
            <person name="Yoneda Y."/>
            <person name="Ishikawa T."/>
            <person name="Ozawa K."/>
            <person name="Tanaka T."/>
            <person name="Matsuura S."/>
            <person name="Kawai J."/>
            <person name="Okazaki Y."/>
            <person name="Muramatsu M."/>
            <person name="Inoue Y."/>
            <person name="Kira A."/>
            <person name="Hayashizaki Y."/>
        </authorList>
    </citation>
    <scope>NUCLEOTIDE SEQUENCE</scope>
    <source>
        <strain evidence="1">C57BL/6J</strain>
        <tissue evidence="1">Testis</tissue>
    </source>
</reference>